<feature type="transmembrane region" description="Helical" evidence="2">
    <location>
        <begin position="58"/>
        <end position="79"/>
    </location>
</feature>
<dbReference type="Pfam" id="PF13240">
    <property type="entry name" value="Zn_Ribbon_1"/>
    <property type="match status" value="1"/>
</dbReference>
<dbReference type="RefSeq" id="WP_095615458.1">
    <property type="nucleotide sequence ID" value="NZ_MVOH01000017.1"/>
</dbReference>
<evidence type="ECO:0000256" key="2">
    <source>
        <dbReference type="SAM" id="Phobius"/>
    </source>
</evidence>
<gene>
    <name evidence="4" type="ORF">B1526_1491</name>
</gene>
<dbReference type="GO" id="GO:0016301">
    <property type="term" value="F:kinase activity"/>
    <property type="evidence" value="ECO:0007669"/>
    <property type="project" value="UniProtKB-KW"/>
</dbReference>
<comment type="caution">
    <text evidence="4">The sequence shown here is derived from an EMBL/GenBank/DDBJ whole genome shotgun (WGS) entry which is preliminary data.</text>
</comment>
<evidence type="ECO:0000313" key="4">
    <source>
        <dbReference type="EMBL" id="PAU66991.1"/>
    </source>
</evidence>
<feature type="domain" description="Zinc-ribbon" evidence="3">
    <location>
        <begin position="3"/>
        <end position="25"/>
    </location>
</feature>
<evidence type="ECO:0000256" key="1">
    <source>
        <dbReference type="SAM" id="MobiDB-lite"/>
    </source>
</evidence>
<dbReference type="Gene3D" id="3.30.10.20">
    <property type="match status" value="1"/>
</dbReference>
<name>A0A2A2ED84_9BIFI</name>
<proteinExistence type="predicted"/>
<dbReference type="InterPro" id="IPR005543">
    <property type="entry name" value="PASTA_dom"/>
</dbReference>
<evidence type="ECO:0000313" key="5">
    <source>
        <dbReference type="Proteomes" id="UP000218399"/>
    </source>
</evidence>
<feature type="region of interest" description="Disordered" evidence="1">
    <location>
        <begin position="363"/>
        <end position="382"/>
    </location>
</feature>
<keyword evidence="4" id="KW-0808">Transferase</keyword>
<dbReference type="Proteomes" id="UP000218399">
    <property type="component" value="Unassembled WGS sequence"/>
</dbReference>
<feature type="region of interest" description="Disordered" evidence="1">
    <location>
        <begin position="588"/>
        <end position="632"/>
    </location>
</feature>
<keyword evidence="2" id="KW-1133">Transmembrane helix</keyword>
<dbReference type="OrthoDB" id="3240505at2"/>
<keyword evidence="2" id="KW-0472">Membrane</keyword>
<accession>A0A2A2ED84</accession>
<evidence type="ECO:0000259" key="3">
    <source>
        <dbReference type="Pfam" id="PF13240"/>
    </source>
</evidence>
<dbReference type="EMBL" id="MVOH01000017">
    <property type="protein sequence ID" value="PAU66991.1"/>
    <property type="molecule type" value="Genomic_DNA"/>
</dbReference>
<dbReference type="InterPro" id="IPR026870">
    <property type="entry name" value="Zinc_ribbon_dom"/>
</dbReference>
<reference evidence="4 5" key="1">
    <citation type="journal article" date="2017" name="ISME J.">
        <title>Unveiling bifidobacterial biogeography across the mammalian branch of the tree of life.</title>
        <authorList>
            <person name="Milani C."/>
            <person name="Mangifesta M."/>
            <person name="Mancabelli L."/>
            <person name="Lugli G.A."/>
            <person name="James K."/>
            <person name="Duranti S."/>
            <person name="Turroni F."/>
            <person name="Ferrario C."/>
            <person name="Ossiprandi M.C."/>
            <person name="van Sinderen D."/>
            <person name="Ventura M."/>
        </authorList>
    </citation>
    <scope>NUCLEOTIDE SEQUENCE [LARGE SCALE GENOMIC DNA]</scope>
    <source>
        <strain evidence="5">Ham19E</strain>
    </source>
</reference>
<protein>
    <submittedName>
        <fullName evidence="4">Transmembrane serine/threonine-protein kinase B</fullName>
    </submittedName>
</protein>
<sequence>MKFCSQCGKPLGADAKVCGYCGTPVHGVPVARPSAPVAAPTTQTPVDAVSATSKSTKVLRAAIAAVVAVILVFGGLLVYNTWFAGAEVPSAGAQDRPKADDVVARLKGEGIDATKRQRYAKEPAGQYLGVDGVPAGGRVKKGTSAVVVESLGPGVPEGTVGKERGDAVEQVKDMGVPVTTYGMVSNNPGAIVASYPEDGHALTEDGERMKGDDLVMPKAAEGQADGILLAVGVEGRGVPAETYGMNGDKATDMLEKDGFAVTTQLVPADKDMIGKVVRTDPAIGHESDETDVTVYVGADAKDLREAMMTTAYDQEGYHGRVVADFTPLLGTWCRDDGSCVTLAQQKDDVSGDGAVRNITVTRDGKTQPDRVSNSGLKSHPGDTMAATDWDLDNPFGGLENLLSAGDTGVIDIYDGNPLPYCGTEPVALMASRKCVNGTLVDSGSSDGGFEGTTFPMNEFLLIAPVGADMDAVKRSGYFAKDNELKRTKGAQQGKADAGVDENRPYLLLRDPNLYDKDDIEVGYDIRDLEQSPFIPTEHGGPDVKFAPAPSASSAYYFVNDGFNWATFDNGVQVCDADGCTAHDDADKAQQADAKKTTPDAAKRKTDATKRPSPQSSPTQMKKRTAEDMTASEIRDTLNSGDFSIIAGRYCSHDDGCLIVDDEGDVRAEGASRKLTREGSGTTLHVNEEQMFADPAFEQELVPLGAPDDDYRCVGVDGDVELTGTSCLNSSGYSAADTFFPAQMLYYPKGIDLNGEGVTGRYATIYASYTSPDTSRPFIQWLQRIENPPVADEIVYYLVD</sequence>
<keyword evidence="4" id="KW-0418">Kinase</keyword>
<dbReference type="AlphaFoldDB" id="A0A2A2ED84"/>
<keyword evidence="2 4" id="KW-0812">Transmembrane</keyword>
<feature type="compositionally biased region" description="Basic and acidic residues" evidence="1">
    <location>
        <begin position="588"/>
        <end position="609"/>
    </location>
</feature>
<keyword evidence="5" id="KW-1185">Reference proteome</keyword>
<dbReference type="CDD" id="cd06577">
    <property type="entry name" value="PASTA_pknB"/>
    <property type="match status" value="1"/>
</dbReference>
<organism evidence="4 5">
    <name type="scientific">Bifidobacterium criceti</name>
    <dbReference type="NCBI Taxonomy" id="1960969"/>
    <lineage>
        <taxon>Bacteria</taxon>
        <taxon>Bacillati</taxon>
        <taxon>Actinomycetota</taxon>
        <taxon>Actinomycetes</taxon>
        <taxon>Bifidobacteriales</taxon>
        <taxon>Bifidobacteriaceae</taxon>
        <taxon>Bifidobacterium</taxon>
    </lineage>
</organism>